<evidence type="ECO:0000313" key="2">
    <source>
        <dbReference type="EMBL" id="SVA73794.1"/>
    </source>
</evidence>
<dbReference type="GO" id="GO:0016491">
    <property type="term" value="F:oxidoreductase activity"/>
    <property type="evidence" value="ECO:0007669"/>
    <property type="project" value="UniProtKB-ARBA"/>
</dbReference>
<evidence type="ECO:0008006" key="3">
    <source>
        <dbReference type="Google" id="ProtNLM"/>
    </source>
</evidence>
<dbReference type="InterPro" id="IPR036291">
    <property type="entry name" value="NAD(P)-bd_dom_sf"/>
</dbReference>
<protein>
    <recommendedName>
        <fullName evidence="3">Ornithine cyclodeaminase</fullName>
    </recommendedName>
</protein>
<dbReference type="GO" id="GO:0019752">
    <property type="term" value="P:carboxylic acid metabolic process"/>
    <property type="evidence" value="ECO:0007669"/>
    <property type="project" value="UniProtKB-ARBA"/>
</dbReference>
<reference evidence="2" key="1">
    <citation type="submission" date="2018-05" db="EMBL/GenBank/DDBJ databases">
        <authorList>
            <person name="Lanie J.A."/>
            <person name="Ng W.-L."/>
            <person name="Kazmierczak K.M."/>
            <person name="Andrzejewski T.M."/>
            <person name="Davidsen T.M."/>
            <person name="Wayne K.J."/>
            <person name="Tettelin H."/>
            <person name="Glass J.I."/>
            <person name="Rusch D."/>
            <person name="Podicherti R."/>
            <person name="Tsui H.-C.T."/>
            <person name="Winkler M.E."/>
        </authorList>
    </citation>
    <scope>NUCLEOTIDE SEQUENCE</scope>
</reference>
<accession>A0A381Y9W4</accession>
<name>A0A381Y9W4_9ZZZZ</name>
<organism evidence="2">
    <name type="scientific">marine metagenome</name>
    <dbReference type="NCBI Taxonomy" id="408172"/>
    <lineage>
        <taxon>unclassified sequences</taxon>
        <taxon>metagenomes</taxon>
        <taxon>ecological metagenomes</taxon>
    </lineage>
</organism>
<dbReference type="SUPFAM" id="SSF51735">
    <property type="entry name" value="NAD(P)-binding Rossmann-fold domains"/>
    <property type="match status" value="1"/>
</dbReference>
<gene>
    <name evidence="2" type="ORF">METZ01_LOCUS126648</name>
</gene>
<dbReference type="EMBL" id="UINC01017720">
    <property type="protein sequence ID" value="SVA73794.1"/>
    <property type="molecule type" value="Genomic_DNA"/>
</dbReference>
<sequence>MVSMTEAIDAMRWAFIQLSAGKAFVPQRTTLNIPDKNASSLVMPAYALDSPFYSVKTVSINYSNPHKGLPLIHAVVQIFDASKGNLVATLDGGSITAVRTAAASGLATDLLVKDDASVCAIFGTGVQAESHLEAIMTVRDIKKFIIVSRTKEAAARFIESQSIEIEFEIGSEESIQDADIICTTTPSKIPLFNHELVKDGCHVNVIGSHKPDYREVTTKTVVKSKVIVDSLDACKNEAGDLLIPIEEGKWSFEKLHGEIGRIASGNIPGRESNDKITLFKSVGVAIQDLAMANLIMKKLNRD</sequence>
<dbReference type="Gene3D" id="3.30.1780.10">
    <property type="entry name" value="ornithine cyclodeaminase, domain 1"/>
    <property type="match status" value="1"/>
</dbReference>
<dbReference type="AlphaFoldDB" id="A0A381Y9W4"/>
<dbReference type="GO" id="GO:0005737">
    <property type="term" value="C:cytoplasm"/>
    <property type="evidence" value="ECO:0007669"/>
    <property type="project" value="TreeGrafter"/>
</dbReference>
<dbReference type="InterPro" id="IPR003462">
    <property type="entry name" value="ODC_Mu_crystall"/>
</dbReference>
<dbReference type="PANTHER" id="PTHR13812:SF19">
    <property type="entry name" value="KETIMINE REDUCTASE MU-CRYSTALLIN"/>
    <property type="match status" value="1"/>
</dbReference>
<dbReference type="Pfam" id="PF02423">
    <property type="entry name" value="OCD_Mu_crystall"/>
    <property type="match status" value="1"/>
</dbReference>
<evidence type="ECO:0000256" key="1">
    <source>
        <dbReference type="ARBA" id="ARBA00008903"/>
    </source>
</evidence>
<dbReference type="Gene3D" id="3.40.50.720">
    <property type="entry name" value="NAD(P)-binding Rossmann-like Domain"/>
    <property type="match status" value="1"/>
</dbReference>
<dbReference type="PIRSF" id="PIRSF001439">
    <property type="entry name" value="CryM"/>
    <property type="match status" value="1"/>
</dbReference>
<dbReference type="FunFam" id="3.40.50.720:FF:000311">
    <property type="entry name" value="Ornithine cyclodeaminase"/>
    <property type="match status" value="1"/>
</dbReference>
<comment type="similarity">
    <text evidence="1">Belongs to the ornithine cyclodeaminase/mu-crystallin family.</text>
</comment>
<dbReference type="PANTHER" id="PTHR13812">
    <property type="entry name" value="KETIMINE REDUCTASE MU-CRYSTALLIN"/>
    <property type="match status" value="1"/>
</dbReference>
<proteinExistence type="inferred from homology"/>
<dbReference type="InterPro" id="IPR023401">
    <property type="entry name" value="ODC_N"/>
</dbReference>